<dbReference type="PANTHER" id="PTHR47280:SF1">
    <property type="entry name" value="PHEOPHYTINASE, CHLOROPLASTIC"/>
    <property type="match status" value="1"/>
</dbReference>
<gene>
    <name evidence="3" type="ORF">TrVE_jg1258</name>
</gene>
<dbReference type="SUPFAM" id="SSF53474">
    <property type="entry name" value="alpha/beta-Hydrolases"/>
    <property type="match status" value="1"/>
</dbReference>
<evidence type="ECO:0000313" key="3">
    <source>
        <dbReference type="EMBL" id="GMH94199.1"/>
    </source>
</evidence>
<dbReference type="GO" id="GO:0015996">
    <property type="term" value="P:chlorophyll catabolic process"/>
    <property type="evidence" value="ECO:0007669"/>
    <property type="project" value="InterPro"/>
</dbReference>
<evidence type="ECO:0000259" key="2">
    <source>
        <dbReference type="Pfam" id="PF12697"/>
    </source>
</evidence>
<feature type="domain" description="AB hydrolase-1" evidence="2">
    <location>
        <begin position="51"/>
        <end position="333"/>
    </location>
</feature>
<accession>A0A9W7BP46</accession>
<evidence type="ECO:0000256" key="1">
    <source>
        <dbReference type="SAM" id="SignalP"/>
    </source>
</evidence>
<keyword evidence="4" id="KW-1185">Reference proteome</keyword>
<dbReference type="InterPro" id="IPR029058">
    <property type="entry name" value="AB_hydrolase_fold"/>
</dbReference>
<reference evidence="4" key="1">
    <citation type="journal article" date="2023" name="Commun. Biol.">
        <title>Genome analysis of Parmales, the sister group of diatoms, reveals the evolutionary specialization of diatoms from phago-mixotrophs to photoautotrophs.</title>
        <authorList>
            <person name="Ban H."/>
            <person name="Sato S."/>
            <person name="Yoshikawa S."/>
            <person name="Yamada K."/>
            <person name="Nakamura Y."/>
            <person name="Ichinomiya M."/>
            <person name="Sato N."/>
            <person name="Blanc-Mathieu R."/>
            <person name="Endo H."/>
            <person name="Kuwata A."/>
            <person name="Ogata H."/>
        </authorList>
    </citation>
    <scope>NUCLEOTIDE SEQUENCE [LARGE SCALE GENOMIC DNA]</scope>
    <source>
        <strain evidence="4">NIES 3699</strain>
    </source>
</reference>
<dbReference type="InterPro" id="IPR044211">
    <property type="entry name" value="PPH_chloroplastic"/>
</dbReference>
<sequence length="393" mass="43370">MKKIKIIIFLLFSPVSPLNIRFITQPNREIAYSVTQPSQSSGEVASSTPLLILNGFGVGQFHQERIVNSLSKSQSHSFSKIYTLDYLGQGDSWPLGVPPTTTLDSIGTSESESDLSYSVETWLKQVHEFITSTINSDADPDRKVVIAGNSLGGYIATILVERYPSLFSTLILFNATPIWGGVLAKSPLSSWDGVLPSPSKFERWIGKTLYNQIRNPSNVNTLMSECYSSPVAHESDGICAKIINAASHNGGHAAFSSILFSPGAVEGSRFYDNLLSSPHHRHIRVLGIYGRDDPWIDGRFSRRLFDSFKSSNLAEVRLVELSNVAHCPNHEAATACTTLISRFMRATPTLLEQQNEIFIDEAWGGKTTANEITDVKLPTLQKLFVEFLQRVAS</sequence>
<dbReference type="AlphaFoldDB" id="A0A9W7BP46"/>
<feature type="signal peptide" evidence="1">
    <location>
        <begin position="1"/>
        <end position="17"/>
    </location>
</feature>
<dbReference type="Gene3D" id="3.40.50.1820">
    <property type="entry name" value="alpha/beta hydrolase"/>
    <property type="match status" value="1"/>
</dbReference>
<feature type="chain" id="PRO_5040847856" description="AB hydrolase-1 domain-containing protein" evidence="1">
    <location>
        <begin position="18"/>
        <end position="393"/>
    </location>
</feature>
<protein>
    <recommendedName>
        <fullName evidence="2">AB hydrolase-1 domain-containing protein</fullName>
    </recommendedName>
</protein>
<evidence type="ECO:0000313" key="4">
    <source>
        <dbReference type="Proteomes" id="UP001165160"/>
    </source>
</evidence>
<keyword evidence="1" id="KW-0732">Signal</keyword>
<name>A0A9W7BP46_9STRA</name>
<dbReference type="Proteomes" id="UP001165160">
    <property type="component" value="Unassembled WGS sequence"/>
</dbReference>
<proteinExistence type="predicted"/>
<dbReference type="Pfam" id="PF12697">
    <property type="entry name" value="Abhydrolase_6"/>
    <property type="match status" value="1"/>
</dbReference>
<dbReference type="PANTHER" id="PTHR47280">
    <property type="entry name" value="PHEOPHYTINASE, CHLOROPLASTIC"/>
    <property type="match status" value="1"/>
</dbReference>
<comment type="caution">
    <text evidence="3">The sequence shown here is derived from an EMBL/GenBank/DDBJ whole genome shotgun (WGS) entry which is preliminary data.</text>
</comment>
<dbReference type="InterPro" id="IPR000073">
    <property type="entry name" value="AB_hydrolase_1"/>
</dbReference>
<dbReference type="EMBL" id="BRXX01000152">
    <property type="protein sequence ID" value="GMH94199.1"/>
    <property type="molecule type" value="Genomic_DNA"/>
</dbReference>
<organism evidence="3 4">
    <name type="scientific">Triparma verrucosa</name>
    <dbReference type="NCBI Taxonomy" id="1606542"/>
    <lineage>
        <taxon>Eukaryota</taxon>
        <taxon>Sar</taxon>
        <taxon>Stramenopiles</taxon>
        <taxon>Ochrophyta</taxon>
        <taxon>Bolidophyceae</taxon>
        <taxon>Parmales</taxon>
        <taxon>Triparmaceae</taxon>
        <taxon>Triparma</taxon>
    </lineage>
</organism>
<dbReference type="GO" id="GO:0080124">
    <property type="term" value="F:pheophytinase activity"/>
    <property type="evidence" value="ECO:0007669"/>
    <property type="project" value="InterPro"/>
</dbReference>